<sequence>MGLRRQRAVCAVLSPPFPVPAPYPPAGGLLPRRRWSSGRSSKEGRRQPPLPLLLASSSLSILFSLFLQFTTAARASRRSYAEEDGRRRGLRTSGPHLSRDDSRRSLPRSPMDTYLYRSRSVKQPGIKQALKGVKPTAKAAKGAIKGL</sequence>
<feature type="region of interest" description="Disordered" evidence="1">
    <location>
        <begin position="127"/>
        <end position="147"/>
    </location>
</feature>
<feature type="transmembrane region" description="Helical" evidence="2">
    <location>
        <begin position="50"/>
        <end position="69"/>
    </location>
</feature>
<feature type="region of interest" description="Disordered" evidence="1">
    <location>
        <begin position="22"/>
        <end position="50"/>
    </location>
</feature>
<evidence type="ECO:0000256" key="2">
    <source>
        <dbReference type="SAM" id="Phobius"/>
    </source>
</evidence>
<proteinExistence type="predicted"/>
<comment type="caution">
    <text evidence="3">The sequence shown here is derived from an EMBL/GenBank/DDBJ whole genome shotgun (WGS) entry which is preliminary data.</text>
</comment>
<organism evidence="3 4">
    <name type="scientific">Colocasia esculenta</name>
    <name type="common">Wild taro</name>
    <name type="synonym">Arum esculentum</name>
    <dbReference type="NCBI Taxonomy" id="4460"/>
    <lineage>
        <taxon>Eukaryota</taxon>
        <taxon>Viridiplantae</taxon>
        <taxon>Streptophyta</taxon>
        <taxon>Embryophyta</taxon>
        <taxon>Tracheophyta</taxon>
        <taxon>Spermatophyta</taxon>
        <taxon>Magnoliopsida</taxon>
        <taxon>Liliopsida</taxon>
        <taxon>Araceae</taxon>
        <taxon>Aroideae</taxon>
        <taxon>Colocasieae</taxon>
        <taxon>Colocasia</taxon>
    </lineage>
</organism>
<gene>
    <name evidence="3" type="ORF">Taro_018647</name>
</gene>
<keyword evidence="2" id="KW-1133">Transmembrane helix</keyword>
<dbReference type="AlphaFoldDB" id="A0A843URW8"/>
<reference evidence="3" key="1">
    <citation type="submission" date="2017-07" db="EMBL/GenBank/DDBJ databases">
        <title>Taro Niue Genome Assembly and Annotation.</title>
        <authorList>
            <person name="Atibalentja N."/>
            <person name="Keating K."/>
            <person name="Fields C.J."/>
        </authorList>
    </citation>
    <scope>NUCLEOTIDE SEQUENCE</scope>
    <source>
        <strain evidence="3">Niue_2</strain>
        <tissue evidence="3">Leaf</tissue>
    </source>
</reference>
<keyword evidence="2" id="KW-0472">Membrane</keyword>
<keyword evidence="4" id="KW-1185">Reference proteome</keyword>
<keyword evidence="2" id="KW-0812">Transmembrane</keyword>
<protein>
    <submittedName>
        <fullName evidence="3">Uncharacterized protein</fullName>
    </submittedName>
</protein>
<evidence type="ECO:0000256" key="1">
    <source>
        <dbReference type="SAM" id="MobiDB-lite"/>
    </source>
</evidence>
<feature type="region of interest" description="Disordered" evidence="1">
    <location>
        <begin position="76"/>
        <end position="112"/>
    </location>
</feature>
<evidence type="ECO:0000313" key="3">
    <source>
        <dbReference type="EMBL" id="MQL86111.1"/>
    </source>
</evidence>
<dbReference type="EMBL" id="NMUH01000874">
    <property type="protein sequence ID" value="MQL86111.1"/>
    <property type="molecule type" value="Genomic_DNA"/>
</dbReference>
<dbReference type="Proteomes" id="UP000652761">
    <property type="component" value="Unassembled WGS sequence"/>
</dbReference>
<name>A0A843URW8_COLES</name>
<evidence type="ECO:0000313" key="4">
    <source>
        <dbReference type="Proteomes" id="UP000652761"/>
    </source>
</evidence>
<accession>A0A843URW8</accession>